<dbReference type="SUPFAM" id="SSF75620">
    <property type="entry name" value="Release factor"/>
    <property type="match status" value="1"/>
</dbReference>
<gene>
    <name evidence="3" type="ORF">RPIT_00100</name>
</gene>
<dbReference type="GO" id="GO:0004045">
    <property type="term" value="F:peptidyl-tRNA hydrolase activity"/>
    <property type="evidence" value="ECO:0007669"/>
    <property type="project" value="TreeGrafter"/>
</dbReference>
<keyword evidence="4" id="KW-1185">Reference proteome</keyword>
<dbReference type="PANTHER" id="PTHR47814">
    <property type="entry name" value="PEPTIDYL-TRNA HYDROLASE ARFB"/>
    <property type="match status" value="1"/>
</dbReference>
<evidence type="ECO:0000256" key="2">
    <source>
        <dbReference type="SAM" id="MobiDB-lite"/>
    </source>
</evidence>
<sequence length="148" mass="16084">MSELTVDPGPGIPDGLVIPGGELTERFARASGPGGQGVNTTDSKVQLSFDIATSSVLSDAQRRRALHRLRHRLAGSVLTVESSEQRSQFQNRSAARQRLAAILREALAPPPPKRRATRPTRGSVERRLSSKRKRAETKAARRRPGDSA</sequence>
<dbReference type="AlphaFoldDB" id="A0A1Q2CBD7"/>
<dbReference type="InterPro" id="IPR045853">
    <property type="entry name" value="Pep_chain_release_fac_I_sf"/>
</dbReference>
<evidence type="ECO:0000313" key="3">
    <source>
        <dbReference type="EMBL" id="AQP43420.1"/>
    </source>
</evidence>
<organism evidence="3 4">
    <name type="scientific">Tessaracoccus flavus</name>
    <dbReference type="NCBI Taxonomy" id="1610493"/>
    <lineage>
        <taxon>Bacteria</taxon>
        <taxon>Bacillati</taxon>
        <taxon>Actinomycetota</taxon>
        <taxon>Actinomycetes</taxon>
        <taxon>Propionibacteriales</taxon>
        <taxon>Propionibacteriaceae</taxon>
        <taxon>Tessaracoccus</taxon>
    </lineage>
</organism>
<feature type="compositionally biased region" description="Basic and acidic residues" evidence="2">
    <location>
        <begin position="136"/>
        <end position="148"/>
    </location>
</feature>
<evidence type="ECO:0000313" key="4">
    <source>
        <dbReference type="Proteomes" id="UP000188324"/>
    </source>
</evidence>
<dbReference type="PANTHER" id="PTHR47814:SF1">
    <property type="entry name" value="PEPTIDYL-TRNA HYDROLASE ARFB"/>
    <property type="match status" value="1"/>
</dbReference>
<dbReference type="GO" id="GO:0003747">
    <property type="term" value="F:translation release factor activity"/>
    <property type="evidence" value="ECO:0007669"/>
    <property type="project" value="InterPro"/>
</dbReference>
<accession>A0A1Q2CBD7</accession>
<dbReference type="InterPro" id="IPR000352">
    <property type="entry name" value="Pep_chain_release_fac_I"/>
</dbReference>
<protein>
    <submittedName>
        <fullName evidence="3">Aminoacyl-tRNA hydrolase</fullName>
    </submittedName>
</protein>
<dbReference type="PROSITE" id="PS00745">
    <property type="entry name" value="RF_PROK_I"/>
    <property type="match status" value="1"/>
</dbReference>
<dbReference type="Proteomes" id="UP000188324">
    <property type="component" value="Chromosome"/>
</dbReference>
<dbReference type="KEGG" id="tfl:RPIT_00100"/>
<comment type="similarity">
    <text evidence="1">Belongs to the prokaryotic/mitochondrial release factor family.</text>
</comment>
<reference evidence="3 4" key="1">
    <citation type="journal article" date="2016" name="Int. J. Syst. Evol. Microbiol.">
        <title>Tessaracoccus flavus sp. nov., isolated from the drainage system of a lindane-producing factory.</title>
        <authorList>
            <person name="Kumari R."/>
            <person name="Singh P."/>
            <person name="Schumann P."/>
            <person name="Lal R."/>
        </authorList>
    </citation>
    <scope>NUCLEOTIDE SEQUENCE [LARGE SCALE GENOMIC DNA]</scope>
    <source>
        <strain evidence="3 4">RP1T</strain>
    </source>
</reference>
<feature type="region of interest" description="Disordered" evidence="2">
    <location>
        <begin position="104"/>
        <end position="148"/>
    </location>
</feature>
<dbReference type="Gene3D" id="3.30.160.20">
    <property type="match status" value="1"/>
</dbReference>
<dbReference type="EMBL" id="CP019605">
    <property type="protein sequence ID" value="AQP43420.1"/>
    <property type="molecule type" value="Genomic_DNA"/>
</dbReference>
<proteinExistence type="inferred from homology"/>
<dbReference type="STRING" id="1610493.RPIT_00100"/>
<dbReference type="Pfam" id="PF00472">
    <property type="entry name" value="RF-1"/>
    <property type="match status" value="1"/>
</dbReference>
<dbReference type="GO" id="GO:0043022">
    <property type="term" value="F:ribosome binding"/>
    <property type="evidence" value="ECO:0007669"/>
    <property type="project" value="TreeGrafter"/>
</dbReference>
<keyword evidence="3" id="KW-0378">Hydrolase</keyword>
<dbReference type="GO" id="GO:0072344">
    <property type="term" value="P:rescue of stalled ribosome"/>
    <property type="evidence" value="ECO:0007669"/>
    <property type="project" value="TreeGrafter"/>
</dbReference>
<dbReference type="RefSeq" id="WP_077339320.1">
    <property type="nucleotide sequence ID" value="NZ_CP019605.1"/>
</dbReference>
<dbReference type="NCBIfam" id="NF006718">
    <property type="entry name" value="PRK09256.1"/>
    <property type="match status" value="1"/>
</dbReference>
<dbReference type="OrthoDB" id="9815709at2"/>
<name>A0A1Q2CBD7_9ACTN</name>
<evidence type="ECO:0000256" key="1">
    <source>
        <dbReference type="ARBA" id="ARBA00010835"/>
    </source>
</evidence>